<dbReference type="PROSITE" id="PS50206">
    <property type="entry name" value="RHODANESE_3"/>
    <property type="match status" value="1"/>
</dbReference>
<evidence type="ECO:0008006" key="22">
    <source>
        <dbReference type="Google" id="ProtNLM"/>
    </source>
</evidence>
<dbReference type="GO" id="GO:0003824">
    <property type="term" value="F:catalytic activity"/>
    <property type="evidence" value="ECO:0007669"/>
    <property type="project" value="InterPro"/>
</dbReference>
<name>A0A5N5MNX7_9ROSI</name>
<evidence type="ECO:0000256" key="10">
    <source>
        <dbReference type="ARBA" id="ARBA00023136"/>
    </source>
</evidence>
<evidence type="ECO:0000259" key="19">
    <source>
        <dbReference type="PROSITE" id="PS50206"/>
    </source>
</evidence>
<dbReference type="InterPro" id="IPR001763">
    <property type="entry name" value="Rhodanese-like_dom"/>
</dbReference>
<evidence type="ECO:0000256" key="17">
    <source>
        <dbReference type="SAM" id="SignalP"/>
    </source>
</evidence>
<dbReference type="Pfam" id="PF13639">
    <property type="entry name" value="zf-RING_2"/>
    <property type="match status" value="1"/>
</dbReference>
<dbReference type="PROSITE" id="PS50089">
    <property type="entry name" value="ZF_RING_2"/>
    <property type="match status" value="1"/>
</dbReference>
<evidence type="ECO:0000259" key="18">
    <source>
        <dbReference type="PROSITE" id="PS50089"/>
    </source>
</evidence>
<feature type="domain" description="Rhodanese" evidence="19">
    <location>
        <begin position="432"/>
        <end position="563"/>
    </location>
</feature>
<evidence type="ECO:0000256" key="12">
    <source>
        <dbReference type="ARBA" id="ARBA00023180"/>
    </source>
</evidence>
<keyword evidence="1" id="KW-0813">Transport</keyword>
<dbReference type="Gene3D" id="3.30.40.10">
    <property type="entry name" value="Zinc/RING finger domain, C3HC4 (zinc finger)"/>
    <property type="match status" value="1"/>
</dbReference>
<dbReference type="InterPro" id="IPR013083">
    <property type="entry name" value="Znf_RING/FYVE/PHD"/>
</dbReference>
<keyword evidence="21" id="KW-1185">Reference proteome</keyword>
<keyword evidence="2" id="KW-0926">Vacuole</keyword>
<dbReference type="CDD" id="cd00158">
    <property type="entry name" value="RHOD"/>
    <property type="match status" value="1"/>
</dbReference>
<evidence type="ECO:0000256" key="16">
    <source>
        <dbReference type="SAM" id="Phobius"/>
    </source>
</evidence>
<dbReference type="InterPro" id="IPR036873">
    <property type="entry name" value="Rhodanese-like_dom_sf"/>
</dbReference>
<protein>
    <recommendedName>
        <fullName evidence="22">RING-type domain-containing protein</fullName>
    </recommendedName>
</protein>
<evidence type="ECO:0000256" key="14">
    <source>
        <dbReference type="ARBA" id="ARBA00060484"/>
    </source>
</evidence>
<keyword evidence="11" id="KW-1015">Disulfide bond</keyword>
<dbReference type="InterPro" id="IPR001841">
    <property type="entry name" value="Znf_RING"/>
</dbReference>
<feature type="signal peptide" evidence="17">
    <location>
        <begin position="1"/>
        <end position="26"/>
    </location>
</feature>
<reference evidence="21" key="1">
    <citation type="journal article" date="2019" name="Gigascience">
        <title>De novo genome assembly of the endangered Acer yangbiense, a plant species with extremely small populations endemic to Yunnan Province, China.</title>
        <authorList>
            <person name="Yang J."/>
            <person name="Wariss H.M."/>
            <person name="Tao L."/>
            <person name="Zhang R."/>
            <person name="Yun Q."/>
            <person name="Hollingsworth P."/>
            <person name="Dao Z."/>
            <person name="Luo G."/>
            <person name="Guo H."/>
            <person name="Ma Y."/>
            <person name="Sun W."/>
        </authorList>
    </citation>
    <scope>NUCLEOTIDE SEQUENCE [LARGE SCALE GENOMIC DNA]</scope>
    <source>
        <strain evidence="21">cv. br00</strain>
    </source>
</reference>
<keyword evidence="3 16" id="KW-0812">Transmembrane</keyword>
<keyword evidence="7" id="KW-0862">Zinc</keyword>
<dbReference type="FunFam" id="3.50.30.30:FF:000020">
    <property type="entry name" value="Receptor homology region transmembrane domain-and RING domain-containing protein 2"/>
    <property type="match status" value="1"/>
</dbReference>
<feature type="chain" id="PRO_5024407548" description="RING-type domain-containing protein" evidence="17">
    <location>
        <begin position="27"/>
        <end position="577"/>
    </location>
</feature>
<gene>
    <name evidence="20" type="ORF">DKX38_007678</name>
</gene>
<sequence>MGEGLFLSVVTVLSLFHAVIIKGSSATVLIKPSSSFPDLPAKSALSLNGSRVCGSLHLASPLDACSPLRNRFKFNESGRFALIVRGECAFEDKIKNAQSAGFRAAIVFDDKDNRNLIYMMVNPEGIKVHAVFVLRYAGEVLKERARGKEGECCLYSARTDAAWTVLAISLISVVVILGLLIIVFVTPRHWLHWQRTNNRCKSVDSKMVEALPCFTFWNASSSQCHVGETCAICLEDYKDGEVLKVLPCHHEFHSTCVDSWLTKWGTFCPVCKLDMKDKSSYFGVKQEVTPASESVNTSGSLPSFDNQNFHGSSFAVSNKGQDGLICAVLIGRRVKDCALLRVYVLILKIFAKALQAQQLQIDMASRVQSIIGAYKLVLGVDTLYTFPSMSFHTFIVVIPCDIGLLRVTGSYVTGPLRAEVVTIDVKATKGLLGSGYTYLDVRTVEEYNKGHVDGERIVNIPYMFNTPEGRVKNPNFLKEVSGVCKEEDKLLVGCQSGVRSLYASADLLSAVVVGIAASAHKTVWYWTSIPDQAFNVQRLGFKDVSNVGGGYLAWMENVFPVKIEKDELMEKELTDEL</sequence>
<dbReference type="CDD" id="cd02123">
    <property type="entry name" value="PA_C_RZF_like"/>
    <property type="match status" value="1"/>
</dbReference>
<dbReference type="Proteomes" id="UP000326939">
    <property type="component" value="Chromosome 5"/>
</dbReference>
<dbReference type="Pfam" id="PF00581">
    <property type="entry name" value="Rhodanese"/>
    <property type="match status" value="1"/>
</dbReference>
<evidence type="ECO:0000313" key="21">
    <source>
        <dbReference type="Proteomes" id="UP000326939"/>
    </source>
</evidence>
<dbReference type="PANTHER" id="PTHR44542">
    <property type="entry name" value="THIOSULFATE SULFURTRANSFERASE 18"/>
    <property type="match status" value="1"/>
</dbReference>
<dbReference type="SMART" id="SM00184">
    <property type="entry name" value="RING"/>
    <property type="match status" value="1"/>
</dbReference>
<keyword evidence="10 16" id="KW-0472">Membrane</keyword>
<dbReference type="Gene3D" id="3.40.250.10">
    <property type="entry name" value="Rhodanese-like domain"/>
    <property type="match status" value="1"/>
</dbReference>
<keyword evidence="8" id="KW-0653">Protein transport</keyword>
<evidence type="ECO:0000256" key="1">
    <source>
        <dbReference type="ARBA" id="ARBA00022448"/>
    </source>
</evidence>
<evidence type="ECO:0000256" key="9">
    <source>
        <dbReference type="ARBA" id="ARBA00022989"/>
    </source>
</evidence>
<evidence type="ECO:0000256" key="13">
    <source>
        <dbReference type="ARBA" id="ARBA00046288"/>
    </source>
</evidence>
<keyword evidence="12" id="KW-0325">Glycoprotein</keyword>
<accession>A0A5N5MNX7</accession>
<evidence type="ECO:0000256" key="5">
    <source>
        <dbReference type="ARBA" id="ARBA00022729"/>
    </source>
</evidence>
<evidence type="ECO:0000256" key="4">
    <source>
        <dbReference type="ARBA" id="ARBA00022723"/>
    </source>
</evidence>
<organism evidence="20 21">
    <name type="scientific">Salix brachista</name>
    <dbReference type="NCBI Taxonomy" id="2182728"/>
    <lineage>
        <taxon>Eukaryota</taxon>
        <taxon>Viridiplantae</taxon>
        <taxon>Streptophyta</taxon>
        <taxon>Embryophyta</taxon>
        <taxon>Tracheophyta</taxon>
        <taxon>Spermatophyta</taxon>
        <taxon>Magnoliopsida</taxon>
        <taxon>eudicotyledons</taxon>
        <taxon>Gunneridae</taxon>
        <taxon>Pentapetalae</taxon>
        <taxon>rosids</taxon>
        <taxon>fabids</taxon>
        <taxon>Malpighiales</taxon>
        <taxon>Salicaceae</taxon>
        <taxon>Saliceae</taxon>
        <taxon>Salix</taxon>
    </lineage>
</organism>
<dbReference type="InterPro" id="IPR044684">
    <property type="entry name" value="STR17/STR18/HARC1-like"/>
</dbReference>
<dbReference type="Pfam" id="PF02225">
    <property type="entry name" value="PA"/>
    <property type="match status" value="1"/>
</dbReference>
<dbReference type="GO" id="GO:0012505">
    <property type="term" value="C:endomembrane system"/>
    <property type="evidence" value="ECO:0007669"/>
    <property type="project" value="UniProtKB-SubCell"/>
</dbReference>
<evidence type="ECO:0000256" key="2">
    <source>
        <dbReference type="ARBA" id="ARBA00022554"/>
    </source>
</evidence>
<comment type="caution">
    <text evidence="20">The sequence shown here is derived from an EMBL/GenBank/DDBJ whole genome shotgun (WGS) entry which is preliminary data.</text>
</comment>
<feature type="transmembrane region" description="Helical" evidence="16">
    <location>
        <begin position="161"/>
        <end position="185"/>
    </location>
</feature>
<keyword evidence="6 15" id="KW-0863">Zinc-finger</keyword>
<dbReference type="SUPFAM" id="SSF52821">
    <property type="entry name" value="Rhodanese/Cell cycle control phosphatase"/>
    <property type="match status" value="1"/>
</dbReference>
<dbReference type="SMART" id="SM00450">
    <property type="entry name" value="RHOD"/>
    <property type="match status" value="1"/>
</dbReference>
<evidence type="ECO:0000313" key="20">
    <source>
        <dbReference type="EMBL" id="KAB5556769.1"/>
    </source>
</evidence>
<dbReference type="GO" id="GO:0015031">
    <property type="term" value="P:protein transport"/>
    <property type="evidence" value="ECO:0007669"/>
    <property type="project" value="UniProtKB-KW"/>
</dbReference>
<comment type="subcellular location">
    <subcellularLocation>
        <location evidence="13">Endomembrane system</location>
        <topology evidence="13">Single-pass type I membrane protein</topology>
    </subcellularLocation>
    <subcellularLocation>
        <location evidence="14">Protein storage vacuole membrane</location>
    </subcellularLocation>
</comment>
<evidence type="ECO:0000256" key="6">
    <source>
        <dbReference type="ARBA" id="ARBA00022771"/>
    </source>
</evidence>
<dbReference type="SUPFAM" id="SSF52025">
    <property type="entry name" value="PA domain"/>
    <property type="match status" value="1"/>
</dbReference>
<dbReference type="PANTHER" id="PTHR44542:SF12">
    <property type="entry name" value="THIOSULFATE SULFURTRANSFERASE 18"/>
    <property type="match status" value="1"/>
</dbReference>
<dbReference type="InterPro" id="IPR044744">
    <property type="entry name" value="ZNRF4/RNF13/RNF167_PA"/>
</dbReference>
<dbReference type="AlphaFoldDB" id="A0A5N5MNX7"/>
<dbReference type="GO" id="GO:0008270">
    <property type="term" value="F:zinc ion binding"/>
    <property type="evidence" value="ECO:0007669"/>
    <property type="project" value="UniProtKB-KW"/>
</dbReference>
<evidence type="ECO:0000256" key="8">
    <source>
        <dbReference type="ARBA" id="ARBA00022927"/>
    </source>
</evidence>
<keyword evidence="4" id="KW-0479">Metal-binding</keyword>
<proteinExistence type="predicted"/>
<dbReference type="SUPFAM" id="SSF57850">
    <property type="entry name" value="RING/U-box"/>
    <property type="match status" value="1"/>
</dbReference>
<evidence type="ECO:0000256" key="15">
    <source>
        <dbReference type="PROSITE-ProRule" id="PRU00175"/>
    </source>
</evidence>
<keyword evidence="5 17" id="KW-0732">Signal</keyword>
<feature type="domain" description="RING-type" evidence="18">
    <location>
        <begin position="230"/>
        <end position="272"/>
    </location>
</feature>
<dbReference type="InterPro" id="IPR003137">
    <property type="entry name" value="PA_domain"/>
</dbReference>
<evidence type="ECO:0000256" key="11">
    <source>
        <dbReference type="ARBA" id="ARBA00023157"/>
    </source>
</evidence>
<evidence type="ECO:0000256" key="3">
    <source>
        <dbReference type="ARBA" id="ARBA00022692"/>
    </source>
</evidence>
<evidence type="ECO:0000256" key="7">
    <source>
        <dbReference type="ARBA" id="ARBA00022833"/>
    </source>
</evidence>
<dbReference type="InterPro" id="IPR046450">
    <property type="entry name" value="PA_dom_sf"/>
</dbReference>
<dbReference type="Gene3D" id="3.50.30.30">
    <property type="match status" value="1"/>
</dbReference>
<keyword evidence="9 16" id="KW-1133">Transmembrane helix</keyword>
<dbReference type="EMBL" id="VDCV01000005">
    <property type="protein sequence ID" value="KAB5556769.1"/>
    <property type="molecule type" value="Genomic_DNA"/>
</dbReference>
<dbReference type="FunFam" id="3.30.40.10:FF:000388">
    <property type="entry name" value="Putative RING zinc finger domain superfamily protein"/>
    <property type="match status" value="1"/>
</dbReference>
<dbReference type="GO" id="GO:0032586">
    <property type="term" value="C:protein storage vacuole membrane"/>
    <property type="evidence" value="ECO:0007669"/>
    <property type="project" value="UniProtKB-SubCell"/>
</dbReference>